<comment type="caution">
    <text evidence="2">The sequence shown here is derived from an EMBL/GenBank/DDBJ whole genome shotgun (WGS) entry which is preliminary data.</text>
</comment>
<dbReference type="AlphaFoldDB" id="A0AAV4SR29"/>
<evidence type="ECO:0000313" key="2">
    <source>
        <dbReference type="EMBL" id="GIY36808.1"/>
    </source>
</evidence>
<dbReference type="EMBL" id="BPLR01010093">
    <property type="protein sequence ID" value="GIY36808.1"/>
    <property type="molecule type" value="Genomic_DNA"/>
</dbReference>
<accession>A0AAV4SR29</accession>
<organism evidence="2 3">
    <name type="scientific">Caerostris extrusa</name>
    <name type="common">Bark spider</name>
    <name type="synonym">Caerostris bankana</name>
    <dbReference type="NCBI Taxonomy" id="172846"/>
    <lineage>
        <taxon>Eukaryota</taxon>
        <taxon>Metazoa</taxon>
        <taxon>Ecdysozoa</taxon>
        <taxon>Arthropoda</taxon>
        <taxon>Chelicerata</taxon>
        <taxon>Arachnida</taxon>
        <taxon>Araneae</taxon>
        <taxon>Araneomorphae</taxon>
        <taxon>Entelegynae</taxon>
        <taxon>Araneoidea</taxon>
        <taxon>Araneidae</taxon>
        <taxon>Caerostris</taxon>
    </lineage>
</organism>
<dbReference type="Proteomes" id="UP001054945">
    <property type="component" value="Unassembled WGS sequence"/>
</dbReference>
<keyword evidence="1" id="KW-0812">Transmembrane</keyword>
<feature type="transmembrane region" description="Helical" evidence="1">
    <location>
        <begin position="54"/>
        <end position="74"/>
    </location>
</feature>
<keyword evidence="3" id="KW-1185">Reference proteome</keyword>
<sequence length="93" mass="10129">MGCEGWGVEIVTTKRLAVKAFDLWSHPPHLAIPSCEFAIVETPPPPSTSPNDPIVLAAIHLLTFSAAPILHSVISVEEFKIKNTYFIDLSNSC</sequence>
<evidence type="ECO:0000313" key="3">
    <source>
        <dbReference type="Proteomes" id="UP001054945"/>
    </source>
</evidence>
<reference evidence="2 3" key="1">
    <citation type="submission" date="2021-06" db="EMBL/GenBank/DDBJ databases">
        <title>Caerostris extrusa draft genome.</title>
        <authorList>
            <person name="Kono N."/>
            <person name="Arakawa K."/>
        </authorList>
    </citation>
    <scope>NUCLEOTIDE SEQUENCE [LARGE SCALE GENOMIC DNA]</scope>
</reference>
<protein>
    <submittedName>
        <fullName evidence="2">Uncharacterized protein</fullName>
    </submittedName>
</protein>
<gene>
    <name evidence="2" type="ORF">CEXT_475221</name>
</gene>
<evidence type="ECO:0000256" key="1">
    <source>
        <dbReference type="SAM" id="Phobius"/>
    </source>
</evidence>
<keyword evidence="1" id="KW-0472">Membrane</keyword>
<proteinExistence type="predicted"/>
<keyword evidence="1" id="KW-1133">Transmembrane helix</keyword>
<name>A0AAV4SR29_CAEEX</name>